<reference evidence="1" key="1">
    <citation type="journal article" date="2020" name="Nature">
        <title>Giant virus diversity and host interactions through global metagenomics.</title>
        <authorList>
            <person name="Schulz F."/>
            <person name="Roux S."/>
            <person name="Paez-Espino D."/>
            <person name="Jungbluth S."/>
            <person name="Walsh D.A."/>
            <person name="Denef V.J."/>
            <person name="McMahon K.D."/>
            <person name="Konstantinidis K.T."/>
            <person name="Eloe-Fadrosh E.A."/>
            <person name="Kyrpides N.C."/>
            <person name="Woyke T."/>
        </authorList>
    </citation>
    <scope>NUCLEOTIDE SEQUENCE</scope>
    <source>
        <strain evidence="1">GVMAG-M-3300023179-132</strain>
    </source>
</reference>
<dbReference type="InterPro" id="IPR015421">
    <property type="entry name" value="PyrdxlP-dep_Trfase_major"/>
</dbReference>
<sequence length="392" mass="45059">MALLYFFYMIPLFKVFMSPDVSEPLTNTITSGNITQGVRVEEFEQKLTAFIGNPYILTLNSATAGLTLALRLLIEKDEETNWPGFDKENDIVLTPALTCFATTAAILANDVKIRWLDVDLNTANIDLSDLKNKLNERTKVIYLVHWGGTPVDLDSLKELQEYSLQKYGFKPMIVEDCAHAFGAEYNNNKIGNNENICVFSLQAIKHLTTGDGGLIMLPNKKLYDRCKLLRWYGIDRDKRNYKGKDFRLENDITEYGYKFHMNDINATIGIHNLPHMINVLEKNRSNALFLDTHLKDIPGITLMKNNPKCKSAYWLYTIRVTNKYNFMEKMKDVGIMTSQVHNRNDINSCVAKYKEVLPNLDILERELVCIPVGWWLTSEDLENMIKTIRSIF</sequence>
<dbReference type="SUPFAM" id="SSF53383">
    <property type="entry name" value="PLP-dependent transferases"/>
    <property type="match status" value="1"/>
</dbReference>
<dbReference type="InterPro" id="IPR015424">
    <property type="entry name" value="PyrdxlP-dep_Trfase"/>
</dbReference>
<dbReference type="PANTHER" id="PTHR30244">
    <property type="entry name" value="TRANSAMINASE"/>
    <property type="match status" value="1"/>
</dbReference>
<protein>
    <recommendedName>
        <fullName evidence="2">DegT/DnrJ/EryC1/StrS aminotransferase family protein</fullName>
    </recommendedName>
</protein>
<proteinExistence type="predicted"/>
<dbReference type="PANTHER" id="PTHR30244:SF34">
    <property type="entry name" value="DTDP-4-AMINO-4,6-DIDEOXYGALACTOSE TRANSAMINASE"/>
    <property type="match status" value="1"/>
</dbReference>
<dbReference type="InterPro" id="IPR015422">
    <property type="entry name" value="PyrdxlP-dep_Trfase_small"/>
</dbReference>
<dbReference type="Pfam" id="PF01041">
    <property type="entry name" value="DegT_DnrJ_EryC1"/>
    <property type="match status" value="1"/>
</dbReference>
<dbReference type="InterPro" id="IPR000653">
    <property type="entry name" value="DegT/StrS_aminotransferase"/>
</dbReference>
<evidence type="ECO:0000313" key="1">
    <source>
        <dbReference type="EMBL" id="QHT23767.1"/>
    </source>
</evidence>
<accession>A0A6C0E3L2</accession>
<dbReference type="Gene3D" id="3.40.640.10">
    <property type="entry name" value="Type I PLP-dependent aspartate aminotransferase-like (Major domain)"/>
    <property type="match status" value="1"/>
</dbReference>
<dbReference type="Gene3D" id="3.90.1150.10">
    <property type="entry name" value="Aspartate Aminotransferase, domain 1"/>
    <property type="match status" value="1"/>
</dbReference>
<dbReference type="EMBL" id="MN739735">
    <property type="protein sequence ID" value="QHT23767.1"/>
    <property type="molecule type" value="Genomic_DNA"/>
</dbReference>
<organism evidence="1">
    <name type="scientific">viral metagenome</name>
    <dbReference type="NCBI Taxonomy" id="1070528"/>
    <lineage>
        <taxon>unclassified sequences</taxon>
        <taxon>metagenomes</taxon>
        <taxon>organismal metagenomes</taxon>
    </lineage>
</organism>
<dbReference type="PIRSF" id="PIRSF000390">
    <property type="entry name" value="PLP_StrS"/>
    <property type="match status" value="1"/>
</dbReference>
<name>A0A6C0E3L2_9ZZZZ</name>
<dbReference type="GO" id="GO:0000271">
    <property type="term" value="P:polysaccharide biosynthetic process"/>
    <property type="evidence" value="ECO:0007669"/>
    <property type="project" value="TreeGrafter"/>
</dbReference>
<evidence type="ECO:0008006" key="2">
    <source>
        <dbReference type="Google" id="ProtNLM"/>
    </source>
</evidence>
<dbReference type="GO" id="GO:0030170">
    <property type="term" value="F:pyridoxal phosphate binding"/>
    <property type="evidence" value="ECO:0007669"/>
    <property type="project" value="TreeGrafter"/>
</dbReference>
<dbReference type="GO" id="GO:0008483">
    <property type="term" value="F:transaminase activity"/>
    <property type="evidence" value="ECO:0007669"/>
    <property type="project" value="TreeGrafter"/>
</dbReference>
<dbReference type="AlphaFoldDB" id="A0A6C0E3L2"/>